<proteinExistence type="inferred from homology"/>
<dbReference type="GO" id="GO:0015385">
    <property type="term" value="F:sodium:proton antiporter activity"/>
    <property type="evidence" value="ECO:0007669"/>
    <property type="project" value="TreeGrafter"/>
</dbReference>
<sequence>MIVNLLLILCWFYIGWGIYGLYHLPSIYSRFFAAGFIDTMALITLILALILYSGLSDFAFRLLLILVFVMVTNPISTHLIVRSAYLGKVPLKEDPS</sequence>
<name>A0A1D8GFL2_9FIRM</name>
<gene>
    <name evidence="4" type="ORF">Gferi_08975</name>
</gene>
<evidence type="ECO:0000313" key="5">
    <source>
        <dbReference type="Proteomes" id="UP000095743"/>
    </source>
</evidence>
<comment type="similarity">
    <text evidence="2">Belongs to the CPA3 antiporters (TC 2.A.63) subunit G family.</text>
</comment>
<reference evidence="4 5" key="1">
    <citation type="submission" date="2016-09" db="EMBL/GenBank/DDBJ databases">
        <title>Genomic analysis reveals versatility of anaerobic energy metabolism of Geosporobacter ferrireducens IRF9 of phylum Firmicutes.</title>
        <authorList>
            <person name="Kim S.-J."/>
        </authorList>
    </citation>
    <scope>NUCLEOTIDE SEQUENCE [LARGE SCALE GENOMIC DNA]</scope>
    <source>
        <strain evidence="4 5">IRF9</strain>
    </source>
</reference>
<comment type="subcellular location">
    <subcellularLocation>
        <location evidence="1">Membrane</location>
        <topology evidence="1">Multi-pass membrane protein</topology>
    </subcellularLocation>
</comment>
<keyword evidence="5" id="KW-1185">Reference proteome</keyword>
<feature type="transmembrane region" description="Helical" evidence="3">
    <location>
        <begin position="58"/>
        <end position="81"/>
    </location>
</feature>
<dbReference type="KEGG" id="gfe:Gferi_08975"/>
<dbReference type="PANTHER" id="PTHR34703:SF1">
    <property type="entry name" value="ANTIPORTER SUBUNIT MNHG2-RELATED"/>
    <property type="match status" value="1"/>
</dbReference>
<dbReference type="AlphaFoldDB" id="A0A1D8GFL2"/>
<keyword evidence="3" id="KW-0472">Membrane</keyword>
<dbReference type="RefSeq" id="WP_069975676.1">
    <property type="nucleotide sequence ID" value="NZ_CP017269.1"/>
</dbReference>
<dbReference type="EMBL" id="CP017269">
    <property type="protein sequence ID" value="AOT69701.1"/>
    <property type="molecule type" value="Genomic_DNA"/>
</dbReference>
<feature type="transmembrane region" description="Helical" evidence="3">
    <location>
        <begin position="31"/>
        <end position="52"/>
    </location>
</feature>
<evidence type="ECO:0000256" key="1">
    <source>
        <dbReference type="ARBA" id="ARBA00004141"/>
    </source>
</evidence>
<accession>A0A1D8GFL2</accession>
<dbReference type="OrthoDB" id="9806575at2"/>
<dbReference type="Proteomes" id="UP000095743">
    <property type="component" value="Chromosome"/>
</dbReference>
<organism evidence="4 5">
    <name type="scientific">Geosporobacter ferrireducens</name>
    <dbReference type="NCBI Taxonomy" id="1424294"/>
    <lineage>
        <taxon>Bacteria</taxon>
        <taxon>Bacillati</taxon>
        <taxon>Bacillota</taxon>
        <taxon>Clostridia</taxon>
        <taxon>Peptostreptococcales</taxon>
        <taxon>Thermotaleaceae</taxon>
        <taxon>Geosporobacter</taxon>
    </lineage>
</organism>
<dbReference type="InterPro" id="IPR005133">
    <property type="entry name" value="PhaG_MnhG_YufB"/>
</dbReference>
<keyword evidence="3" id="KW-1133">Transmembrane helix</keyword>
<evidence type="ECO:0000256" key="2">
    <source>
        <dbReference type="ARBA" id="ARBA00008404"/>
    </source>
</evidence>
<feature type="transmembrane region" description="Helical" evidence="3">
    <location>
        <begin position="6"/>
        <end position="24"/>
    </location>
</feature>
<dbReference type="PANTHER" id="PTHR34703">
    <property type="entry name" value="ANTIPORTER SUBUNIT MNHG2-RELATED"/>
    <property type="match status" value="1"/>
</dbReference>
<evidence type="ECO:0000256" key="3">
    <source>
        <dbReference type="SAM" id="Phobius"/>
    </source>
</evidence>
<keyword evidence="3" id="KW-0812">Transmembrane</keyword>
<protein>
    <submittedName>
        <fullName evidence="4">Cation:proton antiporter</fullName>
    </submittedName>
</protein>
<dbReference type="Pfam" id="PF03334">
    <property type="entry name" value="PhaG_MnhG_YufB"/>
    <property type="match status" value="1"/>
</dbReference>
<evidence type="ECO:0000313" key="4">
    <source>
        <dbReference type="EMBL" id="AOT69701.1"/>
    </source>
</evidence>
<dbReference type="STRING" id="1424294.Gferi_08975"/>